<evidence type="ECO:0000256" key="1">
    <source>
        <dbReference type="SAM" id="MobiDB-lite"/>
    </source>
</evidence>
<reference evidence="2" key="1">
    <citation type="submission" date="2019-09" db="EMBL/GenBank/DDBJ databases">
        <title>Characterisation of the sponge microbiome using genome-centric metagenomics.</title>
        <authorList>
            <person name="Engelberts J.P."/>
            <person name="Robbins S.J."/>
            <person name="De Goeij J.M."/>
            <person name="Aranda M."/>
            <person name="Bell S.C."/>
            <person name="Webster N.S."/>
        </authorList>
    </citation>
    <scope>NUCLEOTIDE SEQUENCE</scope>
    <source>
        <strain evidence="2">SB0676_bin_10</strain>
    </source>
</reference>
<sequence>MVTHRSPSERVKGPPPLLYRRQPAGRRPGAGQGHGGGDTATLAAVRLRRLPDDPLGITADPASCCPPPAPRARRQCVPTSRLHRDAAAAAVGFTDVVRGDGDAACDAAGDATCWALVALVSAIPRCT</sequence>
<accession>A0A6B1F9A2</accession>
<protein>
    <submittedName>
        <fullName evidence="2">Uncharacterized protein</fullName>
    </submittedName>
</protein>
<dbReference type="EMBL" id="VYDO01000077">
    <property type="protein sequence ID" value="MYG37804.1"/>
    <property type="molecule type" value="Genomic_DNA"/>
</dbReference>
<gene>
    <name evidence="2" type="ORF">F4162_02070</name>
</gene>
<proteinExistence type="predicted"/>
<dbReference type="AlphaFoldDB" id="A0A6B1F9A2"/>
<feature type="compositionally biased region" description="Gly residues" evidence="1">
    <location>
        <begin position="28"/>
        <end position="38"/>
    </location>
</feature>
<comment type="caution">
    <text evidence="2">The sequence shown here is derived from an EMBL/GenBank/DDBJ whole genome shotgun (WGS) entry which is preliminary data.</text>
</comment>
<evidence type="ECO:0000313" key="2">
    <source>
        <dbReference type="EMBL" id="MYG37804.1"/>
    </source>
</evidence>
<feature type="region of interest" description="Disordered" evidence="1">
    <location>
        <begin position="1"/>
        <end position="39"/>
    </location>
</feature>
<feature type="compositionally biased region" description="Basic and acidic residues" evidence="1">
    <location>
        <begin position="1"/>
        <end position="12"/>
    </location>
</feature>
<name>A0A6B1F9A2_9SYNE</name>
<organism evidence="2">
    <name type="scientific">Synechococcus sp. SB0676_bin_10</name>
    <dbReference type="NCBI Taxonomy" id="2604869"/>
    <lineage>
        <taxon>Bacteria</taxon>
        <taxon>Bacillati</taxon>
        <taxon>Cyanobacteriota</taxon>
        <taxon>Cyanophyceae</taxon>
        <taxon>Synechococcales</taxon>
        <taxon>Synechococcaceae</taxon>
        <taxon>Synechococcus</taxon>
    </lineage>
</organism>